<evidence type="ECO:0000259" key="9">
    <source>
        <dbReference type="SMART" id="SM00846"/>
    </source>
</evidence>
<keyword evidence="3" id="KW-0560">Oxidoreductase</keyword>
<sequence>MATRIAINGFGRIGRCIVRALVERGEKDLEIVAINDLTDAGTLAHLLRFDSIHREFRAAKVSHGDGYIALDDKRIQVLAKKDPAELPWKDLGVDIVLECTGLFTDKAKAALHQNAGAKRVIISAPAKGHDLTVVLGVNDKQYDPAKHSVISCGSCTTNCLAPVAKALLDNFGIVRGLMTTIHSYTNDQHILDLPHRKGDLRRARAAAVNMVPSSTGAAKALSEVIPELKGKFDGQAIRVPTVDVSLVDLTLETEKPISKDAIHEAMKRAAEGPMKGILQYTELQLVSGDFIGNPHSSIFDATLTQHIGDKFAKVFSWYDNEWGFSNRMIDLAKLMAEKGV</sequence>
<feature type="binding site" evidence="6">
    <location>
        <begin position="12"/>
        <end position="13"/>
    </location>
    <ligand>
        <name>NAD(+)</name>
        <dbReference type="ChEBI" id="CHEBI:57540"/>
    </ligand>
</feature>
<evidence type="ECO:0000313" key="11">
    <source>
        <dbReference type="Proteomes" id="UP000309215"/>
    </source>
</evidence>
<comment type="similarity">
    <text evidence="1 8">Belongs to the glyceraldehyde-3-phosphate dehydrogenase family.</text>
</comment>
<evidence type="ECO:0000313" key="10">
    <source>
        <dbReference type="EMBL" id="TKD02446.1"/>
    </source>
</evidence>
<keyword evidence="6" id="KW-0520">NAD</keyword>
<keyword evidence="6" id="KW-0547">Nucleotide-binding</keyword>
<feature type="site" description="Activates thiol group during catalysis" evidence="7">
    <location>
        <position position="182"/>
    </location>
</feature>
<evidence type="ECO:0000256" key="2">
    <source>
        <dbReference type="ARBA" id="ARBA00011881"/>
    </source>
</evidence>
<protein>
    <submittedName>
        <fullName evidence="10">Type I glyceraldehyde-3-phosphate dehydrogenase</fullName>
    </submittedName>
</protein>
<evidence type="ECO:0000256" key="7">
    <source>
        <dbReference type="PIRSR" id="PIRSR000149-4"/>
    </source>
</evidence>
<dbReference type="SMART" id="SM00846">
    <property type="entry name" value="Gp_dh_N"/>
    <property type="match status" value="1"/>
</dbReference>
<dbReference type="CDD" id="cd05214">
    <property type="entry name" value="GAPDH_I_N"/>
    <property type="match status" value="1"/>
</dbReference>
<dbReference type="OrthoDB" id="9803304at2"/>
<accession>A0A4U1J6Q6</accession>
<dbReference type="NCBIfam" id="TIGR01534">
    <property type="entry name" value="GAPDH-I"/>
    <property type="match status" value="1"/>
</dbReference>
<dbReference type="Proteomes" id="UP000309215">
    <property type="component" value="Unassembled WGS sequence"/>
</dbReference>
<organism evidence="10 11">
    <name type="scientific">Polyangium fumosum</name>
    <dbReference type="NCBI Taxonomy" id="889272"/>
    <lineage>
        <taxon>Bacteria</taxon>
        <taxon>Pseudomonadati</taxon>
        <taxon>Myxococcota</taxon>
        <taxon>Polyangia</taxon>
        <taxon>Polyangiales</taxon>
        <taxon>Polyangiaceae</taxon>
        <taxon>Polyangium</taxon>
    </lineage>
</organism>
<evidence type="ECO:0000256" key="5">
    <source>
        <dbReference type="PIRSR" id="PIRSR000149-2"/>
    </source>
</evidence>
<dbReference type="FunFam" id="3.30.360.10:FF:000002">
    <property type="entry name" value="Glyceraldehyde-3-phosphate dehydrogenase"/>
    <property type="match status" value="1"/>
</dbReference>
<reference evidence="10 11" key="1">
    <citation type="submission" date="2019-04" db="EMBL/GenBank/DDBJ databases">
        <authorList>
            <person name="Li Y."/>
            <person name="Wang J."/>
        </authorList>
    </citation>
    <scope>NUCLEOTIDE SEQUENCE [LARGE SCALE GENOMIC DNA]</scope>
    <source>
        <strain evidence="10 11">DSM 14668</strain>
    </source>
</reference>
<dbReference type="SUPFAM" id="SSF51735">
    <property type="entry name" value="NAD(P)-binding Rossmann-fold domains"/>
    <property type="match status" value="1"/>
</dbReference>
<dbReference type="PIRSF" id="PIRSF000149">
    <property type="entry name" value="GAP_DH"/>
    <property type="match status" value="1"/>
</dbReference>
<dbReference type="InterPro" id="IPR020829">
    <property type="entry name" value="GlycerAld_3-P_DH_cat"/>
</dbReference>
<feature type="binding site" evidence="5">
    <location>
        <position position="185"/>
    </location>
    <ligand>
        <name>D-glyceraldehyde 3-phosphate</name>
        <dbReference type="ChEBI" id="CHEBI:59776"/>
    </ligand>
</feature>
<feature type="active site" description="Nucleophile" evidence="4">
    <location>
        <position position="155"/>
    </location>
</feature>
<dbReference type="Pfam" id="PF02800">
    <property type="entry name" value="Gp_dh_C"/>
    <property type="match status" value="1"/>
</dbReference>
<dbReference type="AlphaFoldDB" id="A0A4U1J6Q6"/>
<evidence type="ECO:0000256" key="8">
    <source>
        <dbReference type="RuleBase" id="RU000397"/>
    </source>
</evidence>
<feature type="binding site" evidence="6">
    <location>
        <position position="123"/>
    </location>
    <ligand>
        <name>NAD(+)</name>
        <dbReference type="ChEBI" id="CHEBI:57540"/>
    </ligand>
</feature>
<dbReference type="Gene3D" id="3.30.360.10">
    <property type="entry name" value="Dihydrodipicolinate Reductase, domain 2"/>
    <property type="match status" value="1"/>
</dbReference>
<dbReference type="InterPro" id="IPR020831">
    <property type="entry name" value="GlycerAld/Erythrose_P_DH"/>
</dbReference>
<dbReference type="InterPro" id="IPR020828">
    <property type="entry name" value="GlycerAld_3-P_DH_NAD(P)-bd"/>
</dbReference>
<evidence type="ECO:0000256" key="1">
    <source>
        <dbReference type="ARBA" id="ARBA00007406"/>
    </source>
</evidence>
<feature type="binding site" evidence="5">
    <location>
        <begin position="154"/>
        <end position="156"/>
    </location>
    <ligand>
        <name>D-glyceraldehyde 3-phosphate</name>
        <dbReference type="ChEBI" id="CHEBI:59776"/>
    </ligand>
</feature>
<dbReference type="PANTHER" id="PTHR43148">
    <property type="entry name" value="GLYCERALDEHYDE-3-PHOSPHATE DEHYDROGENASE 2"/>
    <property type="match status" value="1"/>
</dbReference>
<dbReference type="Gene3D" id="3.40.50.720">
    <property type="entry name" value="NAD(P)-binding Rossmann-like Domain"/>
    <property type="match status" value="1"/>
</dbReference>
<feature type="binding site" evidence="6">
    <location>
        <position position="36"/>
    </location>
    <ligand>
        <name>NAD(+)</name>
        <dbReference type="ChEBI" id="CHEBI:57540"/>
    </ligand>
</feature>
<feature type="binding site" evidence="5">
    <location>
        <position position="238"/>
    </location>
    <ligand>
        <name>D-glyceraldehyde 3-phosphate</name>
        <dbReference type="ChEBI" id="CHEBI:59776"/>
    </ligand>
</feature>
<evidence type="ECO:0000256" key="3">
    <source>
        <dbReference type="ARBA" id="ARBA00023002"/>
    </source>
</evidence>
<feature type="binding site" evidence="5">
    <location>
        <begin position="215"/>
        <end position="216"/>
    </location>
    <ligand>
        <name>D-glyceraldehyde 3-phosphate</name>
        <dbReference type="ChEBI" id="CHEBI:59776"/>
    </ligand>
</feature>
<dbReference type="PRINTS" id="PR00078">
    <property type="entry name" value="G3PDHDRGNASE"/>
</dbReference>
<dbReference type="FunFam" id="3.40.50.720:FF:000001">
    <property type="entry name" value="Glyceraldehyde-3-phosphate dehydrogenase"/>
    <property type="match status" value="1"/>
</dbReference>
<dbReference type="SUPFAM" id="SSF55347">
    <property type="entry name" value="Glyceraldehyde-3-phosphate dehydrogenase-like, C-terminal domain"/>
    <property type="match status" value="1"/>
</dbReference>
<dbReference type="GO" id="GO:0050661">
    <property type="term" value="F:NADP binding"/>
    <property type="evidence" value="ECO:0007669"/>
    <property type="project" value="InterPro"/>
</dbReference>
<dbReference type="InterPro" id="IPR006424">
    <property type="entry name" value="Glyceraldehyde-3-P_DH_1"/>
</dbReference>
<dbReference type="EMBL" id="SSMQ01000034">
    <property type="protein sequence ID" value="TKD02446.1"/>
    <property type="molecule type" value="Genomic_DNA"/>
</dbReference>
<feature type="domain" description="Glyceraldehyde 3-phosphate dehydrogenase NAD(P) binding" evidence="9">
    <location>
        <begin position="3"/>
        <end position="155"/>
    </location>
</feature>
<name>A0A4U1J6Q6_9BACT</name>
<dbReference type="GO" id="GO:0016620">
    <property type="term" value="F:oxidoreductase activity, acting on the aldehyde or oxo group of donors, NAD or NADP as acceptor"/>
    <property type="evidence" value="ECO:0007669"/>
    <property type="project" value="InterPro"/>
</dbReference>
<evidence type="ECO:0000256" key="4">
    <source>
        <dbReference type="PIRSR" id="PIRSR000149-1"/>
    </source>
</evidence>
<proteinExistence type="inferred from homology"/>
<dbReference type="GO" id="GO:0051287">
    <property type="term" value="F:NAD binding"/>
    <property type="evidence" value="ECO:0007669"/>
    <property type="project" value="InterPro"/>
</dbReference>
<comment type="subunit">
    <text evidence="2">Homotetramer.</text>
</comment>
<keyword evidence="11" id="KW-1185">Reference proteome</keyword>
<dbReference type="CDD" id="cd18126">
    <property type="entry name" value="GAPDH_I_C"/>
    <property type="match status" value="1"/>
</dbReference>
<dbReference type="InterPro" id="IPR036291">
    <property type="entry name" value="NAD(P)-bd_dom_sf"/>
</dbReference>
<dbReference type="RefSeq" id="WP_136932252.1">
    <property type="nucleotide sequence ID" value="NZ_SSMQ01000034.1"/>
</dbReference>
<evidence type="ECO:0000256" key="6">
    <source>
        <dbReference type="PIRSR" id="PIRSR000149-3"/>
    </source>
</evidence>
<gene>
    <name evidence="10" type="primary">gap</name>
    <name evidence="10" type="ORF">E8A74_28540</name>
</gene>
<dbReference type="GO" id="GO:0006006">
    <property type="term" value="P:glucose metabolic process"/>
    <property type="evidence" value="ECO:0007669"/>
    <property type="project" value="InterPro"/>
</dbReference>
<comment type="caution">
    <text evidence="10">The sequence shown here is derived from an EMBL/GenBank/DDBJ whole genome shotgun (WGS) entry which is preliminary data.</text>
</comment>
<dbReference type="Pfam" id="PF00044">
    <property type="entry name" value="Gp_dh_N"/>
    <property type="match status" value="1"/>
</dbReference>
<feature type="binding site" evidence="6">
    <location>
        <position position="320"/>
    </location>
    <ligand>
        <name>NAD(+)</name>
        <dbReference type="ChEBI" id="CHEBI:57540"/>
    </ligand>
</feature>